<dbReference type="AlphaFoldDB" id="A0A8W8MAL9"/>
<comment type="catalytic activity">
    <reaction evidence="25">
        <text>(2S,3S)-3-hydroxy-2-methylbutanoyl-CoA = (2E)-2-methylbut-2-enoyl-CoA + H2O</text>
        <dbReference type="Rhea" id="RHEA:31119"/>
        <dbReference type="ChEBI" id="CHEBI:15377"/>
        <dbReference type="ChEBI" id="CHEBI:57312"/>
        <dbReference type="ChEBI" id="CHEBI:57337"/>
    </reaction>
    <physiologicalReaction direction="right-to-left" evidence="25">
        <dbReference type="Rhea" id="RHEA:31121"/>
    </physiologicalReaction>
</comment>
<keyword evidence="15" id="KW-0456">Lyase</keyword>
<keyword evidence="13" id="KW-0576">Peroxisome</keyword>
<keyword evidence="10" id="KW-0560">Oxidoreductase</keyword>
<evidence type="ECO:0000256" key="31">
    <source>
        <dbReference type="ARBA" id="ARBA00042031"/>
    </source>
</evidence>
<dbReference type="OMA" id="YNGAAMG"/>
<evidence type="ECO:0000256" key="10">
    <source>
        <dbReference type="ARBA" id="ARBA00023002"/>
    </source>
</evidence>
<dbReference type="InterPro" id="IPR006176">
    <property type="entry name" value="3-OHacyl-CoA_DH_NAD-bd"/>
</dbReference>
<sequence>MVDYSVNGSVAVLMVNNPPVNALGHAVRVGLKTGIERGAKDSRVRSIIIIGKGQTFPAGADIREFGKPSKEPWLTAVGNLIKTCSKPVVAAIHGTCLGGGLEIALFSHYRIAVSSARVGFPEVTLGLLPGAGGSQRLSRLTGLPVAMEMISSGRHVPARKAKEYGIIDEIVSGDLLKTALKFAQEVQSRPFKDRCLRYKVVPNADRVEEYASAALTQVKKKYKGFEAPVACVQAVRSSAELSYEEGMKRERDLFLQLGQSGQAKAQQYAFFAERAVTKWQMPGGSYKTAKPLPVRSTAVIGAGTMGSGIAVCLLSAGLPVYLLEQNEKFLQSGVKLIESIMAGSVKLGKVSMETAKRAATLLKPTLSYDDIKDVDLVIEAVFENLDIKKEVFSKLDKICKPSAILCTNTSTIDINRISSATSRPEKVVGTHFFAPAYHMKLLENIYGTKTSPEAVATVMKLGKTINKVPVLVKSCHGFLANRMNAPFSSEAIFLVEEGASPQEVDQVNEDFGMPMGPFKVRDLSGIDISWRINREVAKVLGTSITKETRFLGGNRYCGLNDDFYDKGRYGRKTGKGWYLYEKVGGKTAVADPEAEEIINSYRQSRGIVKRKITPQEIFERQFYSAINEGFRILEEGICNMPEEIDISWIYGFSYPKYRGGPMFYASQIGLQRVYDRICHYHETCPYSIHWVPNRLLKKLAENNVPFTQWANHVSKSKM</sequence>
<dbReference type="Pfam" id="PF00378">
    <property type="entry name" value="ECH_1"/>
    <property type="match status" value="1"/>
</dbReference>
<dbReference type="FunFam" id="3.40.50.720:FF:000009">
    <property type="entry name" value="Fatty oxidation complex, alpha subunit"/>
    <property type="match status" value="1"/>
</dbReference>
<evidence type="ECO:0000256" key="26">
    <source>
        <dbReference type="ARBA" id="ARBA00036570"/>
    </source>
</evidence>
<evidence type="ECO:0000256" key="19">
    <source>
        <dbReference type="ARBA" id="ARBA00035909"/>
    </source>
</evidence>
<evidence type="ECO:0000256" key="35">
    <source>
        <dbReference type="ARBA" id="ARBA00049448"/>
    </source>
</evidence>
<dbReference type="InterPro" id="IPR006180">
    <property type="entry name" value="3-OHacyl-CoA_DH_CS"/>
</dbReference>
<dbReference type="Pfam" id="PF02737">
    <property type="entry name" value="3HCDH_N"/>
    <property type="match status" value="1"/>
</dbReference>
<comment type="catalytic activity">
    <reaction evidence="20">
        <text>a (3E)-enoyl-CoA = a 4-saturated (2E)-enoyl-CoA</text>
        <dbReference type="Rhea" id="RHEA:45228"/>
        <dbReference type="ChEBI" id="CHEBI:58521"/>
        <dbReference type="ChEBI" id="CHEBI:85097"/>
        <dbReference type="EC" id="5.3.3.8"/>
    </reaction>
    <physiologicalReaction direction="left-to-right" evidence="20">
        <dbReference type="Rhea" id="RHEA:45229"/>
    </physiologicalReaction>
</comment>
<name>A0A8W8MAL9_MAGGI</name>
<evidence type="ECO:0000256" key="6">
    <source>
        <dbReference type="ARBA" id="ARBA00012064"/>
    </source>
</evidence>
<keyword evidence="14" id="KW-0413">Isomerase</keyword>
<dbReference type="OrthoDB" id="2018133at2759"/>
<evidence type="ECO:0000256" key="23">
    <source>
        <dbReference type="ARBA" id="ARBA00036353"/>
    </source>
</evidence>
<dbReference type="InterPro" id="IPR001753">
    <property type="entry name" value="Enoyl-CoA_hydra/iso"/>
</dbReference>
<keyword evidence="40" id="KW-1185">Reference proteome</keyword>
<comment type="similarity">
    <text evidence="36">Belongs to the enoyl-CoA hydratase/isomerase family.</text>
</comment>
<feature type="domain" description="3-hydroxyacyl-CoA dehydrogenase NAD binding" evidence="38">
    <location>
        <begin position="297"/>
        <end position="474"/>
    </location>
</feature>
<comment type="catalytic activity">
    <reaction evidence="19">
        <text>a 4-saturated-(3S)-3-hydroxyacyl-CoA = a (3E)-enoyl-CoA + H2O</text>
        <dbReference type="Rhea" id="RHEA:20724"/>
        <dbReference type="ChEBI" id="CHEBI:15377"/>
        <dbReference type="ChEBI" id="CHEBI:58521"/>
        <dbReference type="ChEBI" id="CHEBI:137480"/>
        <dbReference type="EC" id="4.2.1.17"/>
    </reaction>
    <physiologicalReaction direction="left-to-right" evidence="19">
        <dbReference type="Rhea" id="RHEA:20725"/>
    </physiologicalReaction>
</comment>
<evidence type="ECO:0000256" key="36">
    <source>
        <dbReference type="RuleBase" id="RU003707"/>
    </source>
</evidence>
<dbReference type="GO" id="GO:0003857">
    <property type="term" value="F:(3S)-3-hydroxyacyl-CoA dehydrogenase (NAD+) activity"/>
    <property type="evidence" value="ECO:0007669"/>
    <property type="project" value="UniProtKB-EC"/>
</dbReference>
<evidence type="ECO:0000256" key="21">
    <source>
        <dbReference type="ARBA" id="ARBA00035959"/>
    </source>
</evidence>
<organism evidence="39 40">
    <name type="scientific">Magallana gigas</name>
    <name type="common">Pacific oyster</name>
    <name type="synonym">Crassostrea gigas</name>
    <dbReference type="NCBI Taxonomy" id="29159"/>
    <lineage>
        <taxon>Eukaryota</taxon>
        <taxon>Metazoa</taxon>
        <taxon>Spiralia</taxon>
        <taxon>Lophotrochozoa</taxon>
        <taxon>Mollusca</taxon>
        <taxon>Bivalvia</taxon>
        <taxon>Autobranchia</taxon>
        <taxon>Pteriomorphia</taxon>
        <taxon>Ostreida</taxon>
        <taxon>Ostreoidea</taxon>
        <taxon>Ostreidae</taxon>
        <taxon>Magallana</taxon>
    </lineage>
</organism>
<evidence type="ECO:0000256" key="3">
    <source>
        <dbReference type="ARBA" id="ARBA00005005"/>
    </source>
</evidence>
<evidence type="ECO:0000256" key="34">
    <source>
        <dbReference type="ARBA" id="ARBA00048911"/>
    </source>
</evidence>
<dbReference type="FunFam" id="1.10.1040.50:FF:000006">
    <property type="entry name" value="Peroxisomal bifunctional enzyme"/>
    <property type="match status" value="1"/>
</dbReference>
<comment type="catalytic activity">
    <reaction evidence="23">
        <text>(3E)-hexenoyl-CoA = (2E)-hexenoyl-CoA</text>
        <dbReference type="Rhea" id="RHEA:45736"/>
        <dbReference type="ChEBI" id="CHEBI:62077"/>
        <dbReference type="ChEBI" id="CHEBI:84790"/>
    </reaction>
    <physiologicalReaction direction="left-to-right" evidence="23">
        <dbReference type="Rhea" id="RHEA:45737"/>
    </physiologicalReaction>
</comment>
<reference evidence="39" key="1">
    <citation type="submission" date="2022-08" db="UniProtKB">
        <authorList>
            <consortium name="EnsemblMetazoa"/>
        </authorList>
    </citation>
    <scope>IDENTIFICATION</scope>
    <source>
        <strain evidence="39">05x7-T-G4-1.051#20</strain>
    </source>
</reference>
<evidence type="ECO:0000256" key="20">
    <source>
        <dbReference type="ARBA" id="ARBA00035949"/>
    </source>
</evidence>
<dbReference type="PROSITE" id="PS00166">
    <property type="entry name" value="ENOYL_COA_HYDRATASE"/>
    <property type="match status" value="1"/>
</dbReference>
<proteinExistence type="inferred from homology"/>
<comment type="pathway">
    <text evidence="3">Lipid metabolism; fatty acid beta-oxidation.</text>
</comment>
<evidence type="ECO:0000256" key="7">
    <source>
        <dbReference type="ARBA" id="ARBA00012076"/>
    </source>
</evidence>
<comment type="similarity">
    <text evidence="4">In the N-terminal section; belongs to the enoyl-CoA hydratase/isomerase family.</text>
</comment>
<dbReference type="SUPFAM" id="SSF52096">
    <property type="entry name" value="ClpP/crotonase"/>
    <property type="match status" value="1"/>
</dbReference>
<evidence type="ECO:0000256" key="14">
    <source>
        <dbReference type="ARBA" id="ARBA00023235"/>
    </source>
</evidence>
<evidence type="ECO:0000256" key="30">
    <source>
        <dbReference type="ARBA" id="ARBA00039632"/>
    </source>
</evidence>
<comment type="catalytic activity">
    <reaction evidence="33">
        <text>(3S)-hydroxydecanoyl-CoA + NAD(+) = 3-oxodecanoyl-CoA + NADH + H(+)</text>
        <dbReference type="Rhea" id="RHEA:31187"/>
        <dbReference type="ChEBI" id="CHEBI:15378"/>
        <dbReference type="ChEBI" id="CHEBI:57540"/>
        <dbReference type="ChEBI" id="CHEBI:57945"/>
        <dbReference type="ChEBI" id="CHEBI:62548"/>
        <dbReference type="ChEBI" id="CHEBI:62616"/>
    </reaction>
    <physiologicalReaction direction="left-to-right" evidence="33">
        <dbReference type="Rhea" id="RHEA:31188"/>
    </physiologicalReaction>
</comment>
<dbReference type="CDD" id="cd06558">
    <property type="entry name" value="crotonase-like"/>
    <property type="match status" value="1"/>
</dbReference>
<comment type="catalytic activity">
    <reaction evidence="18">
        <text>(3E,5Z)-octadienoyl-CoA = (2E,5Z)-octadienoyl-CoA</text>
        <dbReference type="Rhea" id="RHEA:49932"/>
        <dbReference type="ChEBI" id="CHEBI:85108"/>
        <dbReference type="ChEBI" id="CHEBI:131990"/>
    </reaction>
    <physiologicalReaction direction="right-to-left" evidence="18">
        <dbReference type="Rhea" id="RHEA:49934"/>
    </physiologicalReaction>
</comment>
<comment type="subunit">
    <text evidence="5">Monomer.</text>
</comment>
<evidence type="ECO:0000256" key="9">
    <source>
        <dbReference type="ARBA" id="ARBA00022832"/>
    </source>
</evidence>
<evidence type="ECO:0000313" key="39">
    <source>
        <dbReference type="EnsemblMetazoa" id="G32120.1:cds"/>
    </source>
</evidence>
<dbReference type="PANTHER" id="PTHR23309:SF49">
    <property type="entry name" value="PEROXISOMAL BIFUNCTIONAL ENZYME"/>
    <property type="match status" value="1"/>
</dbReference>
<feature type="domain" description="3-hydroxyacyl-CoA dehydrogenase C-terminal" evidence="37">
    <location>
        <begin position="477"/>
        <end position="580"/>
    </location>
</feature>
<dbReference type="InterPro" id="IPR018376">
    <property type="entry name" value="Enoyl-CoA_hyd/isom_CS"/>
</dbReference>
<dbReference type="EC" id="4.2.1.17" evidence="7"/>
<evidence type="ECO:0000259" key="38">
    <source>
        <dbReference type="Pfam" id="PF02737"/>
    </source>
</evidence>
<dbReference type="InterPro" id="IPR036291">
    <property type="entry name" value="NAD(P)-bd_dom_sf"/>
</dbReference>
<evidence type="ECO:0000256" key="13">
    <source>
        <dbReference type="ARBA" id="ARBA00023140"/>
    </source>
</evidence>
<evidence type="ECO:0000256" key="11">
    <source>
        <dbReference type="ARBA" id="ARBA00023027"/>
    </source>
</evidence>
<keyword evidence="11" id="KW-0520">NAD</keyword>
<dbReference type="Gene3D" id="1.10.1040.50">
    <property type="match status" value="1"/>
</dbReference>
<evidence type="ECO:0000256" key="22">
    <source>
        <dbReference type="ARBA" id="ARBA00036336"/>
    </source>
</evidence>
<keyword evidence="9" id="KW-0276">Fatty acid metabolism</keyword>
<evidence type="ECO:0000256" key="4">
    <source>
        <dbReference type="ARBA" id="ARBA00008750"/>
    </source>
</evidence>
<dbReference type="Proteomes" id="UP000005408">
    <property type="component" value="Unassembled WGS sequence"/>
</dbReference>
<dbReference type="Gene3D" id="3.40.50.720">
    <property type="entry name" value="NAD(P)-binding Rossmann-like Domain"/>
    <property type="match status" value="1"/>
</dbReference>
<comment type="catalytic activity">
    <reaction evidence="22">
        <text>(3Z)-hexenoyl-CoA = (2E)-hexenoyl-CoA</text>
        <dbReference type="Rhea" id="RHEA:45748"/>
        <dbReference type="ChEBI" id="CHEBI:62077"/>
        <dbReference type="ChEBI" id="CHEBI:85415"/>
    </reaction>
    <physiologicalReaction direction="left-to-right" evidence="22">
        <dbReference type="Rhea" id="RHEA:45749"/>
    </physiologicalReaction>
</comment>
<dbReference type="SUPFAM" id="SSF48179">
    <property type="entry name" value="6-phosphogluconate dehydrogenase C-terminal domain-like"/>
    <property type="match status" value="2"/>
</dbReference>
<accession>A0A8W8MAL9</accession>
<dbReference type="EnsemblMetazoa" id="G32120.1">
    <property type="protein sequence ID" value="G32120.1:cds"/>
    <property type="gene ID" value="G32120"/>
</dbReference>
<comment type="subcellular location">
    <subcellularLocation>
        <location evidence="2">Peroxisome</location>
    </subcellularLocation>
</comment>
<comment type="catalytic activity">
    <reaction evidence="24">
        <text>(3S)-hydroxyhexanoyl-CoA = (2E)-hexenoyl-CoA + H2O</text>
        <dbReference type="Rhea" id="RHEA:30547"/>
        <dbReference type="ChEBI" id="CHEBI:15377"/>
        <dbReference type="ChEBI" id="CHEBI:62075"/>
        <dbReference type="ChEBI" id="CHEBI:62077"/>
    </reaction>
    <physiologicalReaction direction="right-to-left" evidence="24">
        <dbReference type="Rhea" id="RHEA:30549"/>
    </physiologicalReaction>
</comment>
<dbReference type="GO" id="GO:0004300">
    <property type="term" value="F:enoyl-CoA hydratase activity"/>
    <property type="evidence" value="ECO:0007669"/>
    <property type="project" value="UniProtKB-EC"/>
</dbReference>
<evidence type="ECO:0000256" key="27">
    <source>
        <dbReference type="ARBA" id="ARBA00036656"/>
    </source>
</evidence>
<evidence type="ECO:0000259" key="37">
    <source>
        <dbReference type="Pfam" id="PF00725"/>
    </source>
</evidence>
<dbReference type="Pfam" id="PF00725">
    <property type="entry name" value="3HCDH"/>
    <property type="match status" value="2"/>
</dbReference>
<comment type="similarity">
    <text evidence="29">In the C-terminal section; belongs to the 3-hydroxyacyl-CoA dehydrogenase family.</text>
</comment>
<dbReference type="EC" id="5.3.3.8" evidence="6"/>
<dbReference type="PROSITE" id="PS00067">
    <property type="entry name" value="3HCDH"/>
    <property type="match status" value="1"/>
</dbReference>
<dbReference type="InterPro" id="IPR008927">
    <property type="entry name" value="6-PGluconate_DH-like_C_sf"/>
</dbReference>
<evidence type="ECO:0000256" key="16">
    <source>
        <dbReference type="ARBA" id="ARBA00023268"/>
    </source>
</evidence>
<dbReference type="SUPFAM" id="SSF51735">
    <property type="entry name" value="NAD(P)-binding Rossmann-fold domains"/>
    <property type="match status" value="1"/>
</dbReference>
<evidence type="ECO:0000256" key="24">
    <source>
        <dbReference type="ARBA" id="ARBA00036370"/>
    </source>
</evidence>
<evidence type="ECO:0000256" key="32">
    <source>
        <dbReference type="ARBA" id="ARBA00047613"/>
    </source>
</evidence>
<comment type="catalytic activity">
    <reaction evidence="26">
        <text>(3E,5Z)-tetradecadienoyl-CoA = (2E,5Z)-tetradecadienoyl-CoA</text>
        <dbReference type="Rhea" id="RHEA:47464"/>
        <dbReference type="ChEBI" id="CHEBI:71586"/>
        <dbReference type="ChEBI" id="CHEBI:87701"/>
    </reaction>
    <physiologicalReaction direction="right-to-left" evidence="26">
        <dbReference type="Rhea" id="RHEA:47466"/>
    </physiologicalReaction>
</comment>
<dbReference type="PANTHER" id="PTHR23309">
    <property type="entry name" value="3-HYDROXYACYL-COA DEHYROGENASE"/>
    <property type="match status" value="1"/>
</dbReference>
<keyword evidence="16" id="KW-0511">Multifunctional enzyme</keyword>
<comment type="catalytic activity">
    <reaction evidence="34">
        <text>a (3S)-3-hydroxyacyl-CoA + NAD(+) = a 3-oxoacyl-CoA + NADH + H(+)</text>
        <dbReference type="Rhea" id="RHEA:22432"/>
        <dbReference type="ChEBI" id="CHEBI:15378"/>
        <dbReference type="ChEBI" id="CHEBI:57318"/>
        <dbReference type="ChEBI" id="CHEBI:57540"/>
        <dbReference type="ChEBI" id="CHEBI:57945"/>
        <dbReference type="ChEBI" id="CHEBI:90726"/>
        <dbReference type="EC" id="1.1.1.35"/>
    </reaction>
    <physiologicalReaction direction="left-to-right" evidence="34">
        <dbReference type="Rhea" id="RHEA:22433"/>
    </physiologicalReaction>
</comment>
<evidence type="ECO:0000256" key="25">
    <source>
        <dbReference type="ARBA" id="ARBA00036472"/>
    </source>
</evidence>
<comment type="catalytic activity">
    <reaction evidence="21">
        <text>a (3Z)-enoyl-CoA = a 4-saturated (2E)-enoyl-CoA</text>
        <dbReference type="Rhea" id="RHEA:45900"/>
        <dbReference type="ChEBI" id="CHEBI:85097"/>
        <dbReference type="ChEBI" id="CHEBI:85489"/>
        <dbReference type="EC" id="5.3.3.8"/>
    </reaction>
    <physiologicalReaction direction="left-to-right" evidence="21">
        <dbReference type="Rhea" id="RHEA:45901"/>
    </physiologicalReaction>
</comment>
<comment type="catalytic activity">
    <reaction evidence="1">
        <text>(3S)-hydroxyhexadecanoyl-CoA = (2E)-hexadecenoyl-CoA + H2O</text>
        <dbReference type="Rhea" id="RHEA:31163"/>
        <dbReference type="ChEBI" id="CHEBI:15377"/>
        <dbReference type="ChEBI" id="CHEBI:61526"/>
        <dbReference type="ChEBI" id="CHEBI:62613"/>
    </reaction>
    <physiologicalReaction direction="right-to-left" evidence="1">
        <dbReference type="Rhea" id="RHEA:31165"/>
    </physiologicalReaction>
</comment>
<comment type="catalytic activity">
    <reaction evidence="17">
        <text>(3S)-hydroxydecanoyl-CoA = (2E)-decenoyl-CoA + H2O</text>
        <dbReference type="Rhea" id="RHEA:31191"/>
        <dbReference type="ChEBI" id="CHEBI:15377"/>
        <dbReference type="ChEBI" id="CHEBI:61406"/>
        <dbReference type="ChEBI" id="CHEBI:62616"/>
    </reaction>
    <physiologicalReaction direction="right-to-left" evidence="17">
        <dbReference type="Rhea" id="RHEA:31193"/>
    </physiologicalReaction>
</comment>
<comment type="catalytic activity">
    <reaction evidence="35">
        <text>(3S)-hydroxyhexadecanedioyl-CoA + NAD(+) = 3-oxohexadecanedioyl-CoA + NADH + H(+)</text>
        <dbReference type="Rhea" id="RHEA:40267"/>
        <dbReference type="ChEBI" id="CHEBI:15378"/>
        <dbReference type="ChEBI" id="CHEBI:57540"/>
        <dbReference type="ChEBI" id="CHEBI:57945"/>
        <dbReference type="ChEBI" id="CHEBI:77080"/>
        <dbReference type="ChEBI" id="CHEBI:77081"/>
    </reaction>
    <physiologicalReaction direction="left-to-right" evidence="35">
        <dbReference type="Rhea" id="RHEA:40268"/>
    </physiologicalReaction>
</comment>
<dbReference type="GO" id="GO:0004165">
    <property type="term" value="F:delta(3)-delta(2)-enoyl-CoA isomerase activity"/>
    <property type="evidence" value="ECO:0007669"/>
    <property type="project" value="UniProtKB-EC"/>
</dbReference>
<evidence type="ECO:0000256" key="2">
    <source>
        <dbReference type="ARBA" id="ARBA00004275"/>
    </source>
</evidence>
<protein>
    <recommendedName>
        <fullName evidence="30">Peroxisomal bifunctional enzyme</fullName>
        <ecNumber evidence="8">1.1.1.35</ecNumber>
        <ecNumber evidence="7">4.2.1.17</ecNumber>
        <ecNumber evidence="6">5.3.3.8</ecNumber>
    </recommendedName>
    <alternativeName>
        <fullName evidence="31">Multifunctional enzyme 1</fullName>
    </alternativeName>
</protein>
<dbReference type="EC" id="1.1.1.35" evidence="8"/>
<comment type="catalytic activity">
    <reaction evidence="28">
        <text>(2E)-hexadecenedioyl-CoA + H2O = (3S)-hydroxyhexadecanedioyl-CoA</text>
        <dbReference type="Rhea" id="RHEA:40259"/>
        <dbReference type="ChEBI" id="CHEBI:15377"/>
        <dbReference type="ChEBI" id="CHEBI:77075"/>
        <dbReference type="ChEBI" id="CHEBI:77080"/>
    </reaction>
    <physiologicalReaction direction="left-to-right" evidence="28">
        <dbReference type="Rhea" id="RHEA:40260"/>
    </physiologicalReaction>
</comment>
<dbReference type="InterPro" id="IPR029045">
    <property type="entry name" value="ClpP/crotonase-like_dom_sf"/>
</dbReference>
<evidence type="ECO:0000256" key="17">
    <source>
        <dbReference type="ARBA" id="ARBA00035760"/>
    </source>
</evidence>
<evidence type="ECO:0000313" key="40">
    <source>
        <dbReference type="Proteomes" id="UP000005408"/>
    </source>
</evidence>
<evidence type="ECO:0000256" key="29">
    <source>
        <dbReference type="ARBA" id="ARBA00038365"/>
    </source>
</evidence>
<evidence type="ECO:0000256" key="5">
    <source>
        <dbReference type="ARBA" id="ARBA00011245"/>
    </source>
</evidence>
<dbReference type="InterPro" id="IPR006108">
    <property type="entry name" value="3HC_DH_C"/>
</dbReference>
<evidence type="ECO:0000256" key="8">
    <source>
        <dbReference type="ARBA" id="ARBA00013000"/>
    </source>
</evidence>
<dbReference type="GO" id="GO:0005777">
    <property type="term" value="C:peroxisome"/>
    <property type="evidence" value="ECO:0007669"/>
    <property type="project" value="UniProtKB-SubCell"/>
</dbReference>
<dbReference type="GO" id="GO:0006635">
    <property type="term" value="P:fatty acid beta-oxidation"/>
    <property type="evidence" value="ECO:0007669"/>
    <property type="project" value="UniProtKB-ARBA"/>
</dbReference>
<dbReference type="GO" id="GO:0070403">
    <property type="term" value="F:NAD+ binding"/>
    <property type="evidence" value="ECO:0007669"/>
    <property type="project" value="InterPro"/>
</dbReference>
<evidence type="ECO:0000256" key="28">
    <source>
        <dbReference type="ARBA" id="ARBA00036989"/>
    </source>
</evidence>
<comment type="catalytic activity">
    <reaction evidence="27">
        <text>(3E)-decenoyl-CoA = (2E)-decenoyl-CoA</text>
        <dbReference type="Rhea" id="RHEA:45752"/>
        <dbReference type="ChEBI" id="CHEBI:61406"/>
        <dbReference type="ChEBI" id="CHEBI:84793"/>
    </reaction>
    <physiologicalReaction direction="left-to-right" evidence="27">
        <dbReference type="Rhea" id="RHEA:45753"/>
    </physiologicalReaction>
</comment>
<dbReference type="Gene3D" id="3.90.226.10">
    <property type="entry name" value="2-enoyl-CoA Hydratase, Chain A, domain 1"/>
    <property type="match status" value="1"/>
</dbReference>
<evidence type="ECO:0000256" key="12">
    <source>
        <dbReference type="ARBA" id="ARBA00023098"/>
    </source>
</evidence>
<evidence type="ECO:0000256" key="1">
    <source>
        <dbReference type="ARBA" id="ARBA00000469"/>
    </source>
</evidence>
<evidence type="ECO:0000256" key="18">
    <source>
        <dbReference type="ARBA" id="ARBA00035863"/>
    </source>
</evidence>
<evidence type="ECO:0000256" key="33">
    <source>
        <dbReference type="ARBA" id="ARBA00048361"/>
    </source>
</evidence>
<feature type="domain" description="3-hydroxyacyl-CoA dehydrogenase C-terminal" evidence="37">
    <location>
        <begin position="619"/>
        <end position="703"/>
    </location>
</feature>
<comment type="catalytic activity">
    <reaction evidence="32">
        <text>(3S)-hydroxyhexadecanoyl-CoA + NAD(+) = 3-oxohexadecanoyl-CoA + NADH + H(+)</text>
        <dbReference type="Rhea" id="RHEA:31159"/>
        <dbReference type="ChEBI" id="CHEBI:15378"/>
        <dbReference type="ChEBI" id="CHEBI:57349"/>
        <dbReference type="ChEBI" id="CHEBI:57540"/>
        <dbReference type="ChEBI" id="CHEBI:57945"/>
        <dbReference type="ChEBI" id="CHEBI:62613"/>
    </reaction>
    <physiologicalReaction direction="left-to-right" evidence="32">
        <dbReference type="Rhea" id="RHEA:31160"/>
    </physiologicalReaction>
</comment>
<keyword evidence="12" id="KW-0443">Lipid metabolism</keyword>
<evidence type="ECO:0000256" key="15">
    <source>
        <dbReference type="ARBA" id="ARBA00023239"/>
    </source>
</evidence>